<dbReference type="HAMAP" id="MF_00758">
    <property type="entry name" value="UPF0301"/>
    <property type="match status" value="1"/>
</dbReference>
<dbReference type="AlphaFoldDB" id="I4ANK9"/>
<dbReference type="SUPFAM" id="SSF143456">
    <property type="entry name" value="VC0467-like"/>
    <property type="match status" value="1"/>
</dbReference>
<evidence type="ECO:0000313" key="3">
    <source>
        <dbReference type="EMBL" id="AFM05544.1"/>
    </source>
</evidence>
<organism evidence="3 4">
    <name type="scientific">Bernardetia litoralis (strain ATCC 23117 / DSM 6794 / NBRC 15988 / NCIMB 1366 / Fx l1 / Sio-4)</name>
    <name type="common">Flexibacter litoralis</name>
    <dbReference type="NCBI Taxonomy" id="880071"/>
    <lineage>
        <taxon>Bacteria</taxon>
        <taxon>Pseudomonadati</taxon>
        <taxon>Bacteroidota</taxon>
        <taxon>Cytophagia</taxon>
        <taxon>Cytophagales</taxon>
        <taxon>Bernardetiaceae</taxon>
        <taxon>Bernardetia</taxon>
    </lineage>
</organism>
<dbReference type="PANTHER" id="PTHR30327">
    <property type="entry name" value="UNCHARACTERIZED PROTEIN YQGE"/>
    <property type="match status" value="1"/>
</dbReference>
<dbReference type="eggNOG" id="COG1678">
    <property type="taxonomic scope" value="Bacteria"/>
</dbReference>
<comment type="similarity">
    <text evidence="1 2">Belongs to the UPF0301 (AlgH) family.</text>
</comment>
<dbReference type="PANTHER" id="PTHR30327:SF1">
    <property type="entry name" value="UPF0301 PROTEIN YQGE"/>
    <property type="match status" value="1"/>
</dbReference>
<evidence type="ECO:0000256" key="1">
    <source>
        <dbReference type="ARBA" id="ARBA00009600"/>
    </source>
</evidence>
<dbReference type="EMBL" id="CP003345">
    <property type="protein sequence ID" value="AFM05544.1"/>
    <property type="molecule type" value="Genomic_DNA"/>
</dbReference>
<dbReference type="STRING" id="880071.Fleli_3212"/>
<dbReference type="KEGG" id="fli:Fleli_3212"/>
<protein>
    <recommendedName>
        <fullName evidence="2">UPF0301 protein Fleli_3212</fullName>
    </recommendedName>
</protein>
<dbReference type="RefSeq" id="WP_014798974.1">
    <property type="nucleotide sequence ID" value="NC_018018.1"/>
</dbReference>
<keyword evidence="4" id="KW-1185">Reference proteome</keyword>
<name>I4ANK9_BERLS</name>
<sequence>MQFFDSPFNDDNSLQAGYFLLAEPLLDDPNFDRTVILVCQHSEEGSFGLVVNRQTEISVSEATDLLEIENKLFVGGPVEQNTMHFLHTISQLEESLLISENIFWGGDFEHLQELALKGEITKENIRFFVGYSGWSELQLDAELENNTWIISKINPQIMFEYEPEELWSAILKEMGGKYKMYSNYPTDPRLN</sequence>
<dbReference type="GO" id="GO:0005829">
    <property type="term" value="C:cytosol"/>
    <property type="evidence" value="ECO:0007669"/>
    <property type="project" value="TreeGrafter"/>
</dbReference>
<gene>
    <name evidence="3" type="ordered locus">Fleli_3212</name>
</gene>
<evidence type="ECO:0000313" key="4">
    <source>
        <dbReference type="Proteomes" id="UP000006054"/>
    </source>
</evidence>
<proteinExistence type="inferred from homology"/>
<dbReference type="Pfam" id="PF02622">
    <property type="entry name" value="DUF179"/>
    <property type="match status" value="1"/>
</dbReference>
<dbReference type="InterPro" id="IPR003774">
    <property type="entry name" value="AlgH-like"/>
</dbReference>
<dbReference type="Gene3D" id="3.40.1740.10">
    <property type="entry name" value="VC0467-like"/>
    <property type="match status" value="1"/>
</dbReference>
<dbReference type="HOGENOM" id="CLU_057596_2_1_10"/>
<reference evidence="4" key="1">
    <citation type="submission" date="2012-06" db="EMBL/GenBank/DDBJ databases">
        <title>The complete genome of Flexibacter litoralis DSM 6794.</title>
        <authorList>
            <person name="Lucas S."/>
            <person name="Copeland A."/>
            <person name="Lapidus A."/>
            <person name="Glavina del Rio T."/>
            <person name="Dalin E."/>
            <person name="Tice H."/>
            <person name="Bruce D."/>
            <person name="Goodwin L."/>
            <person name="Pitluck S."/>
            <person name="Peters L."/>
            <person name="Ovchinnikova G."/>
            <person name="Lu M."/>
            <person name="Kyrpides N."/>
            <person name="Mavromatis K."/>
            <person name="Ivanova N."/>
            <person name="Brettin T."/>
            <person name="Detter J.C."/>
            <person name="Han C."/>
            <person name="Larimer F."/>
            <person name="Land M."/>
            <person name="Hauser L."/>
            <person name="Markowitz V."/>
            <person name="Cheng J.-F."/>
            <person name="Hugenholtz P."/>
            <person name="Woyke T."/>
            <person name="Wu D."/>
            <person name="Spring S."/>
            <person name="Lang E."/>
            <person name="Kopitz M."/>
            <person name="Brambilla E."/>
            <person name="Klenk H.-P."/>
            <person name="Eisen J.A."/>
        </authorList>
    </citation>
    <scope>NUCLEOTIDE SEQUENCE [LARGE SCALE GENOMIC DNA]</scope>
    <source>
        <strain evidence="4">ATCC 23117 / DSM 6794 / NBRC 15988 / NCIMB 1366 / Sio-4</strain>
    </source>
</reference>
<evidence type="ECO:0000256" key="2">
    <source>
        <dbReference type="HAMAP-Rule" id="MF_00758"/>
    </source>
</evidence>
<dbReference type="Proteomes" id="UP000006054">
    <property type="component" value="Chromosome"/>
</dbReference>
<dbReference type="OrthoDB" id="9807486at2"/>
<accession>I4ANK9</accession>